<reference evidence="1" key="1">
    <citation type="submission" date="2009-02" db="EMBL/GenBank/DDBJ databases">
        <title>The Genome Sequence of Ajellomyces capsulatus strain G186AR.</title>
        <authorList>
            <consortium name="The Broad Institute Genome Sequencing Platform"/>
            <person name="Champion M."/>
            <person name="Cuomo C."/>
            <person name="Ma L.-J."/>
            <person name="Henn M.R."/>
            <person name="Sil A."/>
            <person name="Goldman B."/>
            <person name="Young S.K."/>
            <person name="Kodira C.D."/>
            <person name="Zeng Q."/>
            <person name="Koehrsen M."/>
            <person name="Alvarado L."/>
            <person name="Berlin A."/>
            <person name="Borenstein D."/>
            <person name="Chen Z."/>
            <person name="Engels R."/>
            <person name="Freedman E."/>
            <person name="Gellesch M."/>
            <person name="Goldberg J."/>
            <person name="Griggs A."/>
            <person name="Gujja S."/>
            <person name="Heiman D."/>
            <person name="Hepburn T."/>
            <person name="Howarth C."/>
            <person name="Jen D."/>
            <person name="Larson L."/>
            <person name="Lewis B."/>
            <person name="Mehta T."/>
            <person name="Park D."/>
            <person name="Pearson M."/>
            <person name="Roberts A."/>
            <person name="Saif S."/>
            <person name="Shea T."/>
            <person name="Shenoy N."/>
            <person name="Sisk P."/>
            <person name="Stolte C."/>
            <person name="Sykes S."/>
            <person name="Walk T."/>
            <person name="White J."/>
            <person name="Yandava C."/>
            <person name="Klein B."/>
            <person name="McEwen J.G."/>
            <person name="Puccia R."/>
            <person name="Goldman G.H."/>
            <person name="Felipe M.S."/>
            <person name="Nino-Vega G."/>
            <person name="San-Blas G."/>
            <person name="Taylor J."/>
            <person name="Mendoza L."/>
            <person name="Galagan J."/>
            <person name="Nusbaum C."/>
            <person name="Birren B."/>
        </authorList>
    </citation>
    <scope>NUCLEOTIDE SEQUENCE</scope>
    <source>
        <strain evidence="1">G186AR</strain>
    </source>
</reference>
<dbReference type="GeneID" id="69042051"/>
<keyword evidence="2" id="KW-1185">Reference proteome</keyword>
<accession>C0P0V5</accession>
<organism evidence="1 2">
    <name type="scientific">Ajellomyces capsulatus (strain G186AR / H82 / ATCC MYA-2454 / RMSCC 2432)</name>
    <name type="common">Darling's disease fungus</name>
    <name type="synonym">Histoplasma capsulatum</name>
    <dbReference type="NCBI Taxonomy" id="447093"/>
    <lineage>
        <taxon>Eukaryota</taxon>
        <taxon>Fungi</taxon>
        <taxon>Dikarya</taxon>
        <taxon>Ascomycota</taxon>
        <taxon>Pezizomycotina</taxon>
        <taxon>Eurotiomycetes</taxon>
        <taxon>Eurotiomycetidae</taxon>
        <taxon>Onygenales</taxon>
        <taxon>Ajellomycetaceae</taxon>
        <taxon>Histoplasma</taxon>
    </lineage>
</organism>
<dbReference type="EMBL" id="GG663382">
    <property type="protein sequence ID" value="EEH02755.1"/>
    <property type="molecule type" value="Genomic_DNA"/>
</dbReference>
<dbReference type="Proteomes" id="UP000001631">
    <property type="component" value="Unassembled WGS sequence"/>
</dbReference>
<dbReference type="RefSeq" id="XP_045283236.1">
    <property type="nucleotide sequence ID" value="XM_045436084.1"/>
</dbReference>
<sequence>MDRISTPSQQSDLFFREFRQQPNLLATASRVGCVLALFHVSSVLHRARERKIYFVFLSAQAQQANDGLLRCPVRVIIPCSYLIDSNPVIIKLVVGTAPETLQ</sequence>
<dbReference type="AlphaFoldDB" id="C0P0V5"/>
<evidence type="ECO:0000313" key="2">
    <source>
        <dbReference type="Proteomes" id="UP000001631"/>
    </source>
</evidence>
<dbReference type="HOGENOM" id="CLU_2276666_0_0_1"/>
<proteinExistence type="predicted"/>
<gene>
    <name evidence="1" type="ORF">HCBG_09035</name>
</gene>
<protein>
    <submittedName>
        <fullName evidence="1">Uncharacterized protein</fullName>
    </submittedName>
</protein>
<dbReference type="InParanoid" id="C0P0V5"/>
<evidence type="ECO:0000313" key="1">
    <source>
        <dbReference type="EMBL" id="EEH02755.1"/>
    </source>
</evidence>
<name>C0P0V5_AJECG</name>